<gene>
    <name evidence="2" type="ORF">Thiowin_01294</name>
</gene>
<reference evidence="2 3" key="1">
    <citation type="journal article" date="2023" name="Microorganisms">
        <title>Thiorhodovibrio frisius and Trv. litoralis spp. nov., Two Novel Members from a Clade of Fastidious Purple Sulfur Bacteria That Exhibit Unique Red-Shifted Light-Harvesting Capabilities.</title>
        <authorList>
            <person name="Methner A."/>
            <person name="Kuzyk S.B."/>
            <person name="Petersen J."/>
            <person name="Bauer S."/>
            <person name="Brinkmann H."/>
            <person name="Sichau K."/>
            <person name="Wanner G."/>
            <person name="Wolf J."/>
            <person name="Neumann-Schaal M."/>
            <person name="Henke P."/>
            <person name="Tank M."/>
            <person name="Sproer C."/>
            <person name="Bunk B."/>
            <person name="Overmann J."/>
        </authorList>
    </citation>
    <scope>NUCLEOTIDE SEQUENCE [LARGE SCALE GENOMIC DNA]</scope>
    <source>
        <strain evidence="2 3">DSM 6702</strain>
    </source>
</reference>
<evidence type="ECO:0000313" key="3">
    <source>
        <dbReference type="Proteomes" id="UP001432180"/>
    </source>
</evidence>
<keyword evidence="3" id="KW-1185">Reference proteome</keyword>
<name>A0ABZ0S5N5_9GAMM</name>
<accession>A0ABZ0S5N5</accession>
<evidence type="ECO:0000313" key="2">
    <source>
        <dbReference type="EMBL" id="WPL16341.1"/>
    </source>
</evidence>
<keyword evidence="1" id="KW-1133">Transmembrane helix</keyword>
<keyword evidence="1" id="KW-0812">Transmembrane</keyword>
<sequence length="284" mass="31354">MIEVKHISRRFDEAAILASLAKVAFDPSASLTDQDLAVLAALRRSSPEWAALSVEETSARLAAYDEDQIAGLVNNTKGILHEMEFQRLENEDGDSVFAALYPDTNHRAVDVQMLDRSSGESWSLQLKATDDAGAINAWMAANPDTEILVTDELAEKMDLPSSGLSNEDLTMRVEDFVDRMLEFQDDPSLWDHFPVLVVASSGIIVFEVWRRYRSGEMAFEQFRDMTIKTLGRKAAKYVTLFSALAVPGLNVVVGAYLLASLILNVSDFAGRASSFRPFALLRAG</sequence>
<organism evidence="2 3">
    <name type="scientific">Thiorhodovibrio winogradskyi</name>
    <dbReference type="NCBI Taxonomy" id="77007"/>
    <lineage>
        <taxon>Bacteria</taxon>
        <taxon>Pseudomonadati</taxon>
        <taxon>Pseudomonadota</taxon>
        <taxon>Gammaproteobacteria</taxon>
        <taxon>Chromatiales</taxon>
        <taxon>Chromatiaceae</taxon>
        <taxon>Thiorhodovibrio</taxon>
    </lineage>
</organism>
<evidence type="ECO:0000256" key="1">
    <source>
        <dbReference type="SAM" id="Phobius"/>
    </source>
</evidence>
<feature type="transmembrane region" description="Helical" evidence="1">
    <location>
        <begin position="237"/>
        <end position="259"/>
    </location>
</feature>
<proteinExistence type="predicted"/>
<protein>
    <submittedName>
        <fullName evidence="2">Uncharacterized protein</fullName>
    </submittedName>
</protein>
<dbReference type="RefSeq" id="WP_328986886.1">
    <property type="nucleotide sequence ID" value="NZ_CP121472.1"/>
</dbReference>
<dbReference type="Proteomes" id="UP001432180">
    <property type="component" value="Chromosome"/>
</dbReference>
<keyword evidence="1" id="KW-0472">Membrane</keyword>
<dbReference type="EMBL" id="CP121472">
    <property type="protein sequence ID" value="WPL16341.1"/>
    <property type="molecule type" value="Genomic_DNA"/>
</dbReference>